<proteinExistence type="predicted"/>
<name>A0A6A7B2C5_9PLEO</name>
<sequence>FCIECAEWFLSDLEWDRHITHHLQHPNRIYGPVIVDGVLAAPRRCPYCNAQGIFQQIDRHSNYIDHVERHLSNEASNSSSLKCPHQACERKPYTKNALKVHFRAFHAIPL</sequence>
<organism evidence="1 2">
    <name type="scientific">Plenodomus tracheiphilus IPT5</name>
    <dbReference type="NCBI Taxonomy" id="1408161"/>
    <lineage>
        <taxon>Eukaryota</taxon>
        <taxon>Fungi</taxon>
        <taxon>Dikarya</taxon>
        <taxon>Ascomycota</taxon>
        <taxon>Pezizomycotina</taxon>
        <taxon>Dothideomycetes</taxon>
        <taxon>Pleosporomycetidae</taxon>
        <taxon>Pleosporales</taxon>
        <taxon>Pleosporineae</taxon>
        <taxon>Leptosphaeriaceae</taxon>
        <taxon>Plenodomus</taxon>
    </lineage>
</organism>
<accession>A0A6A7B2C5</accession>
<evidence type="ECO:0000313" key="2">
    <source>
        <dbReference type="Proteomes" id="UP000799423"/>
    </source>
</evidence>
<feature type="non-terminal residue" evidence="1">
    <location>
        <position position="1"/>
    </location>
</feature>
<reference evidence="1" key="1">
    <citation type="submission" date="2020-01" db="EMBL/GenBank/DDBJ databases">
        <authorList>
            <consortium name="DOE Joint Genome Institute"/>
            <person name="Haridas S."/>
            <person name="Albert R."/>
            <person name="Binder M."/>
            <person name="Bloem J."/>
            <person name="Labutti K."/>
            <person name="Salamov A."/>
            <person name="Andreopoulos B."/>
            <person name="Baker S.E."/>
            <person name="Barry K."/>
            <person name="Bills G."/>
            <person name="Bluhm B.H."/>
            <person name="Cannon C."/>
            <person name="Castanera R."/>
            <person name="Culley D.E."/>
            <person name="Daum C."/>
            <person name="Ezra D."/>
            <person name="Gonzalez J.B."/>
            <person name="Henrissat B."/>
            <person name="Kuo A."/>
            <person name="Liang C."/>
            <person name="Lipzen A."/>
            <person name="Lutzoni F."/>
            <person name="Magnuson J."/>
            <person name="Mondo S."/>
            <person name="Nolan M."/>
            <person name="Ohm R."/>
            <person name="Pangilinan J."/>
            <person name="Park H.-J."/>
            <person name="Ramirez L."/>
            <person name="Alfaro M."/>
            <person name="Sun H."/>
            <person name="Tritt A."/>
            <person name="Yoshinaga Y."/>
            <person name="Zwiers L.-H."/>
            <person name="Turgeon B.G."/>
            <person name="Goodwin S.B."/>
            <person name="Spatafora J.W."/>
            <person name="Crous P.W."/>
            <person name="Grigoriev I.V."/>
        </authorList>
    </citation>
    <scope>NUCLEOTIDE SEQUENCE</scope>
    <source>
        <strain evidence="1">IPT5</strain>
    </source>
</reference>
<evidence type="ECO:0000313" key="1">
    <source>
        <dbReference type="EMBL" id="KAF2849433.1"/>
    </source>
</evidence>
<feature type="non-terminal residue" evidence="1">
    <location>
        <position position="110"/>
    </location>
</feature>
<gene>
    <name evidence="1" type="ORF">T440DRAFT_367524</name>
</gene>
<protein>
    <submittedName>
        <fullName evidence="1">Uncharacterized protein</fullName>
    </submittedName>
</protein>
<dbReference type="AlphaFoldDB" id="A0A6A7B2C5"/>
<dbReference type="EMBL" id="MU006311">
    <property type="protein sequence ID" value="KAF2849433.1"/>
    <property type="molecule type" value="Genomic_DNA"/>
</dbReference>
<keyword evidence="2" id="KW-1185">Reference proteome</keyword>
<dbReference type="OrthoDB" id="3766258at2759"/>
<dbReference type="Proteomes" id="UP000799423">
    <property type="component" value="Unassembled WGS sequence"/>
</dbReference>